<dbReference type="Gene3D" id="1.10.8.60">
    <property type="match status" value="1"/>
</dbReference>
<dbReference type="InterPro" id="IPR027417">
    <property type="entry name" value="P-loop_NTPase"/>
</dbReference>
<dbReference type="InterPro" id="IPR003593">
    <property type="entry name" value="AAA+_ATPase"/>
</dbReference>
<organism evidence="4 5">
    <name type="scientific">Saitozyma podzolica</name>
    <dbReference type="NCBI Taxonomy" id="1890683"/>
    <lineage>
        <taxon>Eukaryota</taxon>
        <taxon>Fungi</taxon>
        <taxon>Dikarya</taxon>
        <taxon>Basidiomycota</taxon>
        <taxon>Agaricomycotina</taxon>
        <taxon>Tremellomycetes</taxon>
        <taxon>Tremellales</taxon>
        <taxon>Trimorphomycetaceae</taxon>
        <taxon>Saitozyma</taxon>
    </lineage>
</organism>
<feature type="compositionally biased region" description="Polar residues" evidence="2">
    <location>
        <begin position="710"/>
        <end position="719"/>
    </location>
</feature>
<evidence type="ECO:0000313" key="4">
    <source>
        <dbReference type="EMBL" id="RSH92264.1"/>
    </source>
</evidence>
<dbReference type="STRING" id="1890683.A0A427YMC5"/>
<dbReference type="Gene3D" id="3.40.50.300">
    <property type="entry name" value="P-loop containing nucleotide triphosphate hydrolases"/>
    <property type="match status" value="1"/>
</dbReference>
<name>A0A427YMC5_9TREE</name>
<comment type="caution">
    <text evidence="4">The sequence shown here is derived from an EMBL/GenBank/DDBJ whole genome shotgun (WGS) entry which is preliminary data.</text>
</comment>
<dbReference type="SUPFAM" id="SSF52540">
    <property type="entry name" value="P-loop containing nucleoside triphosphate hydrolases"/>
    <property type="match status" value="1"/>
</dbReference>
<evidence type="ECO:0000256" key="2">
    <source>
        <dbReference type="SAM" id="MobiDB-lite"/>
    </source>
</evidence>
<dbReference type="GO" id="GO:0005634">
    <property type="term" value="C:nucleus"/>
    <property type="evidence" value="ECO:0007669"/>
    <property type="project" value="TreeGrafter"/>
</dbReference>
<dbReference type="GO" id="GO:0003688">
    <property type="term" value="F:DNA replication origin binding"/>
    <property type="evidence" value="ECO:0007669"/>
    <property type="project" value="TreeGrafter"/>
</dbReference>
<dbReference type="Pfam" id="PF00004">
    <property type="entry name" value="AAA"/>
    <property type="match status" value="1"/>
</dbReference>
<dbReference type="CDD" id="cd00009">
    <property type="entry name" value="AAA"/>
    <property type="match status" value="1"/>
</dbReference>
<reference evidence="4 5" key="1">
    <citation type="submission" date="2018-11" db="EMBL/GenBank/DDBJ databases">
        <title>Genome sequence of Saitozyma podzolica DSM 27192.</title>
        <authorList>
            <person name="Aliyu H."/>
            <person name="Gorte O."/>
            <person name="Ochsenreither K."/>
        </authorList>
    </citation>
    <scope>NUCLEOTIDE SEQUENCE [LARGE SCALE GENOMIC DNA]</scope>
    <source>
        <strain evidence="4 5">DSM 27192</strain>
    </source>
</reference>
<feature type="compositionally biased region" description="Basic and acidic residues" evidence="2">
    <location>
        <begin position="145"/>
        <end position="157"/>
    </location>
</feature>
<dbReference type="GO" id="GO:0005524">
    <property type="term" value="F:ATP binding"/>
    <property type="evidence" value="ECO:0007669"/>
    <property type="project" value="InterPro"/>
</dbReference>
<feature type="region of interest" description="Disordered" evidence="2">
    <location>
        <begin position="28"/>
        <end position="278"/>
    </location>
</feature>
<dbReference type="GO" id="GO:0006270">
    <property type="term" value="P:DNA replication initiation"/>
    <property type="evidence" value="ECO:0007669"/>
    <property type="project" value="TreeGrafter"/>
</dbReference>
<feature type="compositionally biased region" description="Polar residues" evidence="2">
    <location>
        <begin position="159"/>
        <end position="170"/>
    </location>
</feature>
<dbReference type="GO" id="GO:0033314">
    <property type="term" value="P:mitotic DNA replication checkpoint signaling"/>
    <property type="evidence" value="ECO:0007669"/>
    <property type="project" value="TreeGrafter"/>
</dbReference>
<feature type="region of interest" description="Disordered" evidence="2">
    <location>
        <begin position="768"/>
        <end position="790"/>
    </location>
</feature>
<dbReference type="PANTHER" id="PTHR10763">
    <property type="entry name" value="CELL DIVISION CONTROL PROTEIN 6-RELATED"/>
    <property type="match status" value="1"/>
</dbReference>
<keyword evidence="1" id="KW-0235">DNA replication</keyword>
<accession>A0A427YMC5</accession>
<dbReference type="InterPro" id="IPR050311">
    <property type="entry name" value="ORC1/CDC6"/>
</dbReference>
<dbReference type="EMBL" id="RSCD01000006">
    <property type="protein sequence ID" value="RSH92264.1"/>
    <property type="molecule type" value="Genomic_DNA"/>
</dbReference>
<proteinExistence type="predicted"/>
<dbReference type="OrthoDB" id="1926878at2759"/>
<feature type="region of interest" description="Disordered" evidence="2">
    <location>
        <begin position="710"/>
        <end position="729"/>
    </location>
</feature>
<protein>
    <submittedName>
        <fullName evidence="4">AAA ATPase</fullName>
    </submittedName>
</protein>
<keyword evidence="5" id="KW-1185">Reference proteome</keyword>
<feature type="domain" description="AAA+ ATPase" evidence="3">
    <location>
        <begin position="353"/>
        <end position="493"/>
    </location>
</feature>
<sequence>MPAPTKRSRAQEDEPAIECFDAGIAPHAFQRTTGNDSDLDLDSDSDPSRPHSLGIALHPPSTRRSGQAPSFTPLSTGAPSSNFASSSSSSRAGSGAGVLLRTQSSPAIPSSPAELKAAVAGPGGPNRGKDDDGDVFGGGPRRYGRGKENIPPKKDEEQNPGSDGQPQAQNARKRLRVTRRDRSGSVVSVRSESSSASRPSIGLSRTASLSRFPSPTPSTATSFESVASLDPLDVMEEDVERTPTKRKASTSMSASTSTSTLGRAAYPTPPLSSPLQGDADVDATTERIELIRMQSDQGEKEEAKNPYKHLKSFLRLSSSTTSSGAKGTADECVIGREDEKAVLRSYLSLRSVEDVGLYVSGPPGTGKTALVTAMGRDLEVEGWRVILVGCMGLKVADMWPRLAEQLHCSPTEEDVLSALIRRDTLIILDEIDSLLPPSPCLPPPATSHLLSKIFSLPLLSDETSIKLVSISNTLDLTVRARLSLPNGAQPQVLPFKAYVAGDMVSIVNSRIEAASRGRAEDETVKVDSKAVELLTRKVEAQNGDLRMCLGCLTGAVNLAETEWVKKTLAPSQPNASAPLIKVSLPHTLKAFNSHTQQLKAAAGSTTTASTSPTGRKIRSVPLQGKMVLVSILIFLTRVRAGLPGCPSVGGTATPPKQADVLTASSLYAAYAHLLSHHSSPFPPAAESDYRDLLSNLETLGLVSIGGNGASMSMSRSTSGRKAGSAAGGPKVELCVREDEVREGLGLLHAGGKGLADEEVAKVWEREEGRAQKAKDKAAKAAQAQVESESI</sequence>
<evidence type="ECO:0000256" key="1">
    <source>
        <dbReference type="ARBA" id="ARBA00022705"/>
    </source>
</evidence>
<feature type="compositionally biased region" description="Polar residues" evidence="2">
    <location>
        <begin position="203"/>
        <end position="225"/>
    </location>
</feature>
<dbReference type="FunFam" id="3.40.50.300:FF:003200">
    <property type="entry name" value="DNA clamp loader, putative"/>
    <property type="match status" value="1"/>
</dbReference>
<feature type="compositionally biased region" description="Polar residues" evidence="2">
    <location>
        <begin position="62"/>
        <end position="74"/>
    </location>
</feature>
<evidence type="ECO:0000313" key="5">
    <source>
        <dbReference type="Proteomes" id="UP000279259"/>
    </source>
</evidence>
<dbReference type="GO" id="GO:0016887">
    <property type="term" value="F:ATP hydrolysis activity"/>
    <property type="evidence" value="ECO:0007669"/>
    <property type="project" value="InterPro"/>
</dbReference>
<dbReference type="InterPro" id="IPR003959">
    <property type="entry name" value="ATPase_AAA_core"/>
</dbReference>
<dbReference type="SMART" id="SM00382">
    <property type="entry name" value="AAA"/>
    <property type="match status" value="1"/>
</dbReference>
<feature type="compositionally biased region" description="Low complexity" evidence="2">
    <location>
        <begin position="184"/>
        <end position="200"/>
    </location>
</feature>
<dbReference type="PANTHER" id="PTHR10763:SF26">
    <property type="entry name" value="CELL DIVISION CONTROL PROTEIN 6 HOMOLOG"/>
    <property type="match status" value="1"/>
</dbReference>
<dbReference type="AlphaFoldDB" id="A0A427YMC5"/>
<feature type="compositionally biased region" description="Basic and acidic residues" evidence="2">
    <location>
        <begin position="768"/>
        <end position="778"/>
    </location>
</feature>
<feature type="compositionally biased region" description="Low complexity" evidence="2">
    <location>
        <begin position="249"/>
        <end position="260"/>
    </location>
</feature>
<feature type="compositionally biased region" description="Low complexity" evidence="2">
    <location>
        <begin position="75"/>
        <end position="93"/>
    </location>
</feature>
<evidence type="ECO:0000259" key="3">
    <source>
        <dbReference type="SMART" id="SM00382"/>
    </source>
</evidence>
<gene>
    <name evidence="4" type="primary">CDC6</name>
    <name evidence="4" type="ORF">EHS25_008679</name>
</gene>
<dbReference type="Proteomes" id="UP000279259">
    <property type="component" value="Unassembled WGS sequence"/>
</dbReference>